<dbReference type="EMBL" id="CP042185">
    <property type="protein sequence ID" value="QDS67699.1"/>
    <property type="molecule type" value="Genomic_DNA"/>
</dbReference>
<reference evidence="2 3" key="1">
    <citation type="submission" date="2019-07" db="EMBL/GenBank/DDBJ databases">
        <title>Finished genome of Venturia effusa.</title>
        <authorList>
            <person name="Young C.A."/>
            <person name="Cox M.P."/>
            <person name="Ganley A.R.D."/>
            <person name="David W.J."/>
        </authorList>
    </citation>
    <scope>NUCLEOTIDE SEQUENCE [LARGE SCALE GENOMIC DNA]</scope>
    <source>
        <strain evidence="3">albino</strain>
    </source>
</reference>
<evidence type="ECO:0000313" key="3">
    <source>
        <dbReference type="Proteomes" id="UP000316270"/>
    </source>
</evidence>
<keyword evidence="3" id="KW-1185">Reference proteome</keyword>
<evidence type="ECO:0000313" key="2">
    <source>
        <dbReference type="EMBL" id="QDS67699.1"/>
    </source>
</evidence>
<organism evidence="2 3">
    <name type="scientific">Venturia effusa</name>
    <dbReference type="NCBI Taxonomy" id="50376"/>
    <lineage>
        <taxon>Eukaryota</taxon>
        <taxon>Fungi</taxon>
        <taxon>Dikarya</taxon>
        <taxon>Ascomycota</taxon>
        <taxon>Pezizomycotina</taxon>
        <taxon>Dothideomycetes</taxon>
        <taxon>Pleosporomycetidae</taxon>
        <taxon>Venturiales</taxon>
        <taxon>Venturiaceae</taxon>
        <taxon>Venturia</taxon>
    </lineage>
</organism>
<gene>
    <name evidence="2" type="ORF">FKW77_005483</name>
</gene>
<evidence type="ECO:0000256" key="1">
    <source>
        <dbReference type="SAM" id="MobiDB-lite"/>
    </source>
</evidence>
<name>A0A517KWD5_9PEZI</name>
<dbReference type="Proteomes" id="UP000316270">
    <property type="component" value="Chromosome 1"/>
</dbReference>
<sequence length="110" mass="11953">MVDPAKAAAREQAPKAAAQTSTSDPVGGAALRLHPHPNHLNSMTYSKLRAQGLNPFYAAEGTFEGDESPLDPLLDWAEEDGEEDEERRAYEVGQSTKFEKLASTSKASRH</sequence>
<protein>
    <submittedName>
        <fullName evidence="2">Uncharacterized protein</fullName>
    </submittedName>
</protein>
<feature type="region of interest" description="Disordered" evidence="1">
    <location>
        <begin position="79"/>
        <end position="110"/>
    </location>
</feature>
<feature type="region of interest" description="Disordered" evidence="1">
    <location>
        <begin position="1"/>
        <end position="42"/>
    </location>
</feature>
<proteinExistence type="predicted"/>
<dbReference type="AlphaFoldDB" id="A0A517KWD5"/>
<accession>A0A517KWD5</accession>